<dbReference type="EMBL" id="JADIXP010000012">
    <property type="protein sequence ID" value="MBF4179682.1"/>
    <property type="molecule type" value="Genomic_DNA"/>
</dbReference>
<dbReference type="Gene3D" id="3.30.40.190">
    <property type="match status" value="1"/>
</dbReference>
<protein>
    <recommendedName>
        <fullName evidence="3">DUF968 domain-containing protein</fullName>
    </recommendedName>
</protein>
<evidence type="ECO:0000313" key="1">
    <source>
        <dbReference type="EMBL" id="MBF4179682.1"/>
    </source>
</evidence>
<dbReference type="Proteomes" id="UP000628560">
    <property type="component" value="Unassembled WGS sequence"/>
</dbReference>
<comment type="caution">
    <text evidence="1">The sequence shown here is derived from an EMBL/GenBank/DDBJ whole genome shotgun (WGS) entry which is preliminary data.</text>
</comment>
<name>A0ABD4KFQ7_9ENTR</name>
<sequence length="98" mass="10556">MKKAERAHVDKVASLGCVACFVQAGVWGTPGEIHHIREGQGAAQRAGWFEILCLCVGHHRHDDKAAAKIAVHGNSGYKAFTSTYGSERELLSLTLANI</sequence>
<evidence type="ECO:0000313" key="2">
    <source>
        <dbReference type="Proteomes" id="UP000628560"/>
    </source>
</evidence>
<accession>A0ABD4KFQ7</accession>
<dbReference type="InterPro" id="IPR031875">
    <property type="entry name" value="RecA_dep_nuc"/>
</dbReference>
<proteinExistence type="predicted"/>
<evidence type="ECO:0008006" key="3">
    <source>
        <dbReference type="Google" id="ProtNLM"/>
    </source>
</evidence>
<gene>
    <name evidence="1" type="ORF">ISP11_17595</name>
</gene>
<dbReference type="AlphaFoldDB" id="A0ABD4KFQ7"/>
<dbReference type="Pfam" id="PF16786">
    <property type="entry name" value="RecA_dep_nuc"/>
    <property type="match status" value="1"/>
</dbReference>
<dbReference type="RefSeq" id="WP_194513980.1">
    <property type="nucleotide sequence ID" value="NZ_JADIXP010000012.1"/>
</dbReference>
<organism evidence="1 2">
    <name type="scientific">Lelliottia nimipressuralis</name>
    <dbReference type="NCBI Taxonomy" id="69220"/>
    <lineage>
        <taxon>Bacteria</taxon>
        <taxon>Pseudomonadati</taxon>
        <taxon>Pseudomonadota</taxon>
        <taxon>Gammaproteobacteria</taxon>
        <taxon>Enterobacterales</taxon>
        <taxon>Enterobacteriaceae</taxon>
        <taxon>Lelliottia</taxon>
    </lineage>
</organism>
<reference evidence="1 2" key="1">
    <citation type="submission" date="2020-11" db="EMBL/GenBank/DDBJ databases">
        <title>Identification of Lelliottia nimipressuralis from Wound Infection by Whole Genome-Based Bacterial Identification.</title>
        <authorList>
            <person name="Navarathna D.H."/>
            <person name="Choi H."/>
            <person name="Jinadatha C."/>
            <person name="Chatterjee P."/>
            <person name="Hwang M."/>
        </authorList>
    </citation>
    <scope>NUCLEOTIDE SEQUENCE [LARGE SCALE GENOMIC DNA]</scope>
    <source>
        <strain evidence="1 2">DN2020</strain>
    </source>
</reference>